<evidence type="ECO:0000313" key="14">
    <source>
        <dbReference type="Proteomes" id="UP000002221"/>
    </source>
</evidence>
<dbReference type="SUPFAM" id="SSF52096">
    <property type="entry name" value="ClpP/crotonase"/>
    <property type="match status" value="1"/>
</dbReference>
<dbReference type="SUPFAM" id="SSF48179">
    <property type="entry name" value="6-phosphogluconate dehydrogenase C-terminal domain-like"/>
    <property type="match status" value="2"/>
</dbReference>
<dbReference type="EMBL" id="CP001807">
    <property type="protein sequence ID" value="ACY48356.1"/>
    <property type="molecule type" value="Genomic_DNA"/>
</dbReference>
<keyword evidence="6" id="KW-0520">NAD</keyword>
<evidence type="ECO:0000259" key="12">
    <source>
        <dbReference type="Pfam" id="PF02737"/>
    </source>
</evidence>
<evidence type="ECO:0000259" key="11">
    <source>
        <dbReference type="Pfam" id="PF00725"/>
    </source>
</evidence>
<feature type="domain" description="3-hydroxyacyl-CoA dehydrogenase NAD binding" evidence="12">
    <location>
        <begin position="323"/>
        <end position="501"/>
    </location>
</feature>
<dbReference type="Gene3D" id="1.10.1040.50">
    <property type="match status" value="1"/>
</dbReference>
<dbReference type="eggNOG" id="COG1024">
    <property type="taxonomic scope" value="Bacteria"/>
</dbReference>
<evidence type="ECO:0000256" key="8">
    <source>
        <dbReference type="ARBA" id="ARBA00023239"/>
    </source>
</evidence>
<dbReference type="InterPro" id="IPR008927">
    <property type="entry name" value="6-PGluconate_DH-like_C_sf"/>
</dbReference>
<dbReference type="InterPro" id="IPR006108">
    <property type="entry name" value="3HC_DH_C"/>
</dbReference>
<dbReference type="HOGENOM" id="CLU_009834_15_3_10"/>
<dbReference type="Proteomes" id="UP000002221">
    <property type="component" value="Chromosome"/>
</dbReference>
<proteinExistence type="inferred from homology"/>
<dbReference type="InterPro" id="IPR029045">
    <property type="entry name" value="ClpP/crotonase-like_dom_sf"/>
</dbReference>
<evidence type="ECO:0000313" key="13">
    <source>
        <dbReference type="EMBL" id="ACY48356.1"/>
    </source>
</evidence>
<organism evidence="13 14">
    <name type="scientific">Rhodothermus marinus (strain ATCC 43812 / DSM 4252 / R-10)</name>
    <name type="common">Rhodothermus obamensis</name>
    <dbReference type="NCBI Taxonomy" id="518766"/>
    <lineage>
        <taxon>Bacteria</taxon>
        <taxon>Pseudomonadati</taxon>
        <taxon>Rhodothermota</taxon>
        <taxon>Rhodothermia</taxon>
        <taxon>Rhodothermales</taxon>
        <taxon>Rhodothermaceae</taxon>
        <taxon>Rhodothermus</taxon>
    </lineage>
</organism>
<evidence type="ECO:0000256" key="6">
    <source>
        <dbReference type="ARBA" id="ARBA00023027"/>
    </source>
</evidence>
<evidence type="ECO:0000256" key="9">
    <source>
        <dbReference type="ARBA" id="ARBA00023268"/>
    </source>
</evidence>
<dbReference type="FunFam" id="3.90.226.10:FF:000047">
    <property type="entry name" value="Probable 3-hydroxyacyl-CoA dehydrogenase"/>
    <property type="match status" value="1"/>
</dbReference>
<dbReference type="Pfam" id="PF00725">
    <property type="entry name" value="3HCDH"/>
    <property type="match status" value="1"/>
</dbReference>
<keyword evidence="3" id="KW-0276">Fatty acid metabolism</keyword>
<sequence length="720" mass="79243">MTTMTEQTQPAIRYERDADGIVTLTMDMPGRSANVINEVLAEALAAALDRLEQEKDAISGVILTSAKSTFLAGADLEGLLALRDPAEAFRRAEQFKALLRRLETLGRPVVAAINGTALGGGMELALACHRRIVRDDPSIRLGFPEVTLGLIPGGGGITRLVRLLGLEAAHPYLIEGRQVSPREALAAGLVHELAESNEALLEKARAWIRSRPDPTQPWDRPDYRMPGGDPRHPRMMQMLAVAPAILRKQTWGNYPAPEAILSAAVEGALVTFDTASRIESRYFARVATGQVAKNMIQTFWFQLNEINRGRSRPAGIPPTDTKKVGVLGAGLMGHGIAYVTALAGMEVVLKDLTLEKAEAGKARIAKLLDERVAKGRLSPEEKQAVLDRIRTTDRVEDLAGCDLVIEAVFENRDVKAQVIRETEAVLPEDAVFGSNTSTLPITSLAAYSRRPDRFVGIHFFSPVHRMRLVELIRGRQTSDEALAKAFDYVRKIGKTPIVVNDSRGFYTSRVFGTYLNEGLALLAEGQHPRAIEVAGRQAGMPIGPLAVADEVSLQLMEHIREQTEKDLAAEGKTLPPHPAYRVLDVMVREHGRLGKAHGAGFYEYPKDGPKYLWPELRRLFPPQGEPLPQQEMIDRLLFVQALETVRCLDEGVLTSVADANIGSVFGWGFAPFHGGTLQFINAYGLERFVARAEALAERYGERFMPPERLRDMARRGEVFA</sequence>
<dbReference type="STRING" id="518766.Rmar_1469"/>
<comment type="catalytic activity">
    <reaction evidence="10">
        <text>a (3S)-3-hydroxyacyl-CoA + NAD(+) = a 3-oxoacyl-CoA + NADH + H(+)</text>
        <dbReference type="Rhea" id="RHEA:22432"/>
        <dbReference type="ChEBI" id="CHEBI:15378"/>
        <dbReference type="ChEBI" id="CHEBI:57318"/>
        <dbReference type="ChEBI" id="CHEBI:57540"/>
        <dbReference type="ChEBI" id="CHEBI:57945"/>
        <dbReference type="ChEBI" id="CHEBI:90726"/>
        <dbReference type="EC" id="1.1.1.35"/>
    </reaction>
</comment>
<gene>
    <name evidence="13" type="ordered locus">Rmar_1469</name>
</gene>
<evidence type="ECO:0000256" key="3">
    <source>
        <dbReference type="ARBA" id="ARBA00022832"/>
    </source>
</evidence>
<dbReference type="InterPro" id="IPR050136">
    <property type="entry name" value="FA_oxidation_alpha_subunit"/>
</dbReference>
<dbReference type="GO" id="GO:0070403">
    <property type="term" value="F:NAD+ binding"/>
    <property type="evidence" value="ECO:0007669"/>
    <property type="project" value="InterPro"/>
</dbReference>
<dbReference type="FunFam" id="1.10.1040.50:FF:000005">
    <property type="entry name" value="Probable 3-hydroxyacyl-CoA dehydrogenase"/>
    <property type="match status" value="1"/>
</dbReference>
<dbReference type="PANTHER" id="PTHR43612:SF3">
    <property type="entry name" value="TRIFUNCTIONAL ENZYME SUBUNIT ALPHA, MITOCHONDRIAL"/>
    <property type="match status" value="1"/>
</dbReference>
<dbReference type="KEGG" id="rmr:Rmar_1469"/>
<keyword evidence="7" id="KW-0443">Lipid metabolism</keyword>
<keyword evidence="14" id="KW-1185">Reference proteome</keyword>
<dbReference type="Pfam" id="PF02737">
    <property type="entry name" value="3HCDH_N"/>
    <property type="match status" value="1"/>
</dbReference>
<reference evidence="13 14" key="1">
    <citation type="journal article" date="2009" name="Stand. Genomic Sci.">
        <title>Complete genome sequence of Rhodothermus marinus type strain (R-10).</title>
        <authorList>
            <person name="Nolan M."/>
            <person name="Tindall B.J."/>
            <person name="Pomrenke H."/>
            <person name="Lapidus A."/>
            <person name="Copeland A."/>
            <person name="Glavina Del Rio T."/>
            <person name="Lucas S."/>
            <person name="Chen F."/>
            <person name="Tice H."/>
            <person name="Cheng J.F."/>
            <person name="Saunders E."/>
            <person name="Han C."/>
            <person name="Bruce D."/>
            <person name="Goodwin L."/>
            <person name="Chain P."/>
            <person name="Pitluck S."/>
            <person name="Ovchinikova G."/>
            <person name="Pati A."/>
            <person name="Ivanova N."/>
            <person name="Mavromatis K."/>
            <person name="Chen A."/>
            <person name="Palaniappan K."/>
            <person name="Land M."/>
            <person name="Hauser L."/>
            <person name="Chang Y.J."/>
            <person name="Jeffries C.D."/>
            <person name="Brettin T."/>
            <person name="Goker M."/>
            <person name="Bristow J."/>
            <person name="Eisen J.A."/>
            <person name="Markowitz V."/>
            <person name="Hugenholtz P."/>
            <person name="Kyrpides N.C."/>
            <person name="Klenk H.P."/>
            <person name="Detter J.C."/>
        </authorList>
    </citation>
    <scope>NUCLEOTIDE SEQUENCE [LARGE SCALE GENOMIC DNA]</scope>
    <source>
        <strain evidence="14">ATCC 43812 / DSM 4252 / R-10</strain>
    </source>
</reference>
<dbReference type="SUPFAM" id="SSF51735">
    <property type="entry name" value="NAD(P)-binding Rossmann-fold domains"/>
    <property type="match status" value="1"/>
</dbReference>
<dbReference type="InterPro" id="IPR001753">
    <property type="entry name" value="Enoyl-CoA_hydra/iso"/>
</dbReference>
<evidence type="ECO:0000256" key="4">
    <source>
        <dbReference type="ARBA" id="ARBA00022963"/>
    </source>
</evidence>
<dbReference type="InterPro" id="IPR006176">
    <property type="entry name" value="3-OHacyl-CoA_DH_NAD-bd"/>
</dbReference>
<keyword evidence="9" id="KW-0511">Multifunctional enzyme</keyword>
<dbReference type="Gene3D" id="3.40.50.720">
    <property type="entry name" value="NAD(P)-binding Rossmann-like Domain"/>
    <property type="match status" value="1"/>
</dbReference>
<dbReference type="Pfam" id="PF00378">
    <property type="entry name" value="ECH_1"/>
    <property type="match status" value="1"/>
</dbReference>
<name>D0MIP8_RHOM4</name>
<dbReference type="InterPro" id="IPR036291">
    <property type="entry name" value="NAD(P)-bd_dom_sf"/>
</dbReference>
<evidence type="ECO:0000256" key="1">
    <source>
        <dbReference type="ARBA" id="ARBA00005005"/>
    </source>
</evidence>
<keyword evidence="5" id="KW-0560">Oxidoreductase</keyword>
<dbReference type="GO" id="GO:0006635">
    <property type="term" value="P:fatty acid beta-oxidation"/>
    <property type="evidence" value="ECO:0007669"/>
    <property type="project" value="UniProtKB-UniPathway"/>
</dbReference>
<dbReference type="Gene3D" id="3.90.226.10">
    <property type="entry name" value="2-enoyl-CoA Hydratase, Chain A, domain 1"/>
    <property type="match status" value="1"/>
</dbReference>
<dbReference type="CDD" id="cd06558">
    <property type="entry name" value="crotonase-like"/>
    <property type="match status" value="1"/>
</dbReference>
<dbReference type="eggNOG" id="COG1250">
    <property type="taxonomic scope" value="Bacteria"/>
</dbReference>
<dbReference type="GO" id="GO:0016509">
    <property type="term" value="F:long-chain (3S)-3-hydroxyacyl-CoA dehydrogenase (NAD+) activity"/>
    <property type="evidence" value="ECO:0007669"/>
    <property type="project" value="TreeGrafter"/>
</dbReference>
<dbReference type="RefSeq" id="WP_012843967.1">
    <property type="nucleotide sequence ID" value="NC_013501.1"/>
</dbReference>
<protein>
    <submittedName>
        <fullName evidence="13">3-hydroxyacyl-CoA dehydrogenase NAD-binding protein</fullName>
    </submittedName>
</protein>
<dbReference type="PANTHER" id="PTHR43612">
    <property type="entry name" value="TRIFUNCTIONAL ENZYME SUBUNIT ALPHA"/>
    <property type="match status" value="1"/>
</dbReference>
<evidence type="ECO:0000256" key="7">
    <source>
        <dbReference type="ARBA" id="ARBA00023098"/>
    </source>
</evidence>
<dbReference type="UniPathway" id="UPA00659"/>
<comment type="similarity">
    <text evidence="2">In the central section; belongs to the 3-hydroxyacyl-CoA dehydrogenase family.</text>
</comment>
<keyword evidence="8" id="KW-0456">Lyase</keyword>
<evidence type="ECO:0000256" key="2">
    <source>
        <dbReference type="ARBA" id="ARBA00007005"/>
    </source>
</evidence>
<dbReference type="AlphaFoldDB" id="D0MIP8"/>
<dbReference type="GO" id="GO:0004300">
    <property type="term" value="F:enoyl-CoA hydratase activity"/>
    <property type="evidence" value="ECO:0007669"/>
    <property type="project" value="TreeGrafter"/>
</dbReference>
<comment type="pathway">
    <text evidence="1">Lipid metabolism; fatty acid beta-oxidation.</text>
</comment>
<accession>D0MIP8</accession>
<feature type="domain" description="3-hydroxyacyl-CoA dehydrogenase C-terminal" evidence="11">
    <location>
        <begin position="504"/>
        <end position="604"/>
    </location>
</feature>
<evidence type="ECO:0000256" key="5">
    <source>
        <dbReference type="ARBA" id="ARBA00023002"/>
    </source>
</evidence>
<dbReference type="FunFam" id="3.40.50.720:FF:000009">
    <property type="entry name" value="Fatty oxidation complex, alpha subunit"/>
    <property type="match status" value="1"/>
</dbReference>
<keyword evidence="4" id="KW-0442">Lipid degradation</keyword>
<evidence type="ECO:0000256" key="10">
    <source>
        <dbReference type="ARBA" id="ARBA00049556"/>
    </source>
</evidence>